<dbReference type="EMBL" id="JACVVK020000325">
    <property type="protein sequence ID" value="KAK7478460.1"/>
    <property type="molecule type" value="Genomic_DNA"/>
</dbReference>
<name>A0ABD0JTP4_9CAEN</name>
<evidence type="ECO:0000313" key="1">
    <source>
        <dbReference type="EMBL" id="KAK7478460.1"/>
    </source>
</evidence>
<keyword evidence="2" id="KW-1185">Reference proteome</keyword>
<organism evidence="1 2">
    <name type="scientific">Batillaria attramentaria</name>
    <dbReference type="NCBI Taxonomy" id="370345"/>
    <lineage>
        <taxon>Eukaryota</taxon>
        <taxon>Metazoa</taxon>
        <taxon>Spiralia</taxon>
        <taxon>Lophotrochozoa</taxon>
        <taxon>Mollusca</taxon>
        <taxon>Gastropoda</taxon>
        <taxon>Caenogastropoda</taxon>
        <taxon>Sorbeoconcha</taxon>
        <taxon>Cerithioidea</taxon>
        <taxon>Batillariidae</taxon>
        <taxon>Batillaria</taxon>
    </lineage>
</organism>
<evidence type="ECO:0000313" key="2">
    <source>
        <dbReference type="Proteomes" id="UP001519460"/>
    </source>
</evidence>
<reference evidence="1 2" key="1">
    <citation type="journal article" date="2023" name="Sci. Data">
        <title>Genome assembly of the Korean intertidal mud-creeper Batillaria attramentaria.</title>
        <authorList>
            <person name="Patra A.K."/>
            <person name="Ho P.T."/>
            <person name="Jun S."/>
            <person name="Lee S.J."/>
            <person name="Kim Y."/>
            <person name="Won Y.J."/>
        </authorList>
    </citation>
    <scope>NUCLEOTIDE SEQUENCE [LARGE SCALE GENOMIC DNA]</scope>
    <source>
        <strain evidence="1">Wonlab-2016</strain>
    </source>
</reference>
<proteinExistence type="predicted"/>
<accession>A0ABD0JTP4</accession>
<comment type="caution">
    <text evidence="1">The sequence shown here is derived from an EMBL/GenBank/DDBJ whole genome shotgun (WGS) entry which is preliminary data.</text>
</comment>
<gene>
    <name evidence="1" type="ORF">BaRGS_00030306</name>
</gene>
<feature type="non-terminal residue" evidence="1">
    <location>
        <position position="110"/>
    </location>
</feature>
<dbReference type="AlphaFoldDB" id="A0ABD0JTP4"/>
<protein>
    <submittedName>
        <fullName evidence="1">Uncharacterized protein</fullName>
    </submittedName>
</protein>
<dbReference type="Proteomes" id="UP001519460">
    <property type="component" value="Unassembled WGS sequence"/>
</dbReference>
<sequence length="110" mass="12436">MFTKDIQTALSGVKPICLAYIWKLCGVHTGKLASWMSDKKTVSDFSLESVCRVKFAFVEHKHRLSRPIFPPWFQRRHKILGDFEPLAGEIALTPAVRTTPFSSTSQNRAA</sequence>